<evidence type="ECO:0000313" key="2">
    <source>
        <dbReference type="EMBL" id="TXE22539.1"/>
    </source>
</evidence>
<evidence type="ECO:0000256" key="1">
    <source>
        <dbReference type="SAM" id="MobiDB-lite"/>
    </source>
</evidence>
<dbReference type="Gene3D" id="1.10.10.10">
    <property type="entry name" value="Winged helix-like DNA-binding domain superfamily/Winged helix DNA-binding domain"/>
    <property type="match status" value="1"/>
</dbReference>
<protein>
    <submittedName>
        <fullName evidence="2">CaiF/GrlA family transcriptional regulator</fullName>
    </submittedName>
</protein>
<dbReference type="AlphaFoldDB" id="A0A9X9G090"/>
<organism evidence="2 3">
    <name type="scientific">Serratia ureilytica</name>
    <dbReference type="NCBI Taxonomy" id="300181"/>
    <lineage>
        <taxon>Bacteria</taxon>
        <taxon>Pseudomonadati</taxon>
        <taxon>Pseudomonadota</taxon>
        <taxon>Gammaproteobacteria</taxon>
        <taxon>Enterobacterales</taxon>
        <taxon>Yersiniaceae</taxon>
        <taxon>Serratia</taxon>
    </lineage>
</organism>
<dbReference type="Pfam" id="PF07180">
    <property type="entry name" value="CaiF_GrlA"/>
    <property type="match status" value="1"/>
</dbReference>
<accession>A0A9X9G090</accession>
<dbReference type="Proteomes" id="UP000321307">
    <property type="component" value="Unassembled WGS sequence"/>
</dbReference>
<evidence type="ECO:0000313" key="3">
    <source>
        <dbReference type="Proteomes" id="UP000321307"/>
    </source>
</evidence>
<gene>
    <name evidence="2" type="ORF">FOT63_25510</name>
</gene>
<dbReference type="InterPro" id="IPR020357">
    <property type="entry name" value="Tscrpt_reg_CaiF/GrlA"/>
</dbReference>
<feature type="region of interest" description="Disordered" evidence="1">
    <location>
        <begin position="181"/>
        <end position="201"/>
    </location>
</feature>
<dbReference type="RefSeq" id="WP_147839261.1">
    <property type="nucleotide sequence ID" value="NZ_VOUP01000055.1"/>
</dbReference>
<dbReference type="EMBL" id="VOUP01000055">
    <property type="protein sequence ID" value="TXE22539.1"/>
    <property type="molecule type" value="Genomic_DNA"/>
</dbReference>
<comment type="caution">
    <text evidence="2">The sequence shown here is derived from an EMBL/GenBank/DDBJ whole genome shotgun (WGS) entry which is preliminary data.</text>
</comment>
<dbReference type="GO" id="GO:0006351">
    <property type="term" value="P:DNA-templated transcription"/>
    <property type="evidence" value="ECO:0007669"/>
    <property type="project" value="InterPro"/>
</dbReference>
<proteinExistence type="predicted"/>
<name>A0A9X9G090_9GAMM</name>
<feature type="compositionally biased region" description="Low complexity" evidence="1">
    <location>
        <begin position="191"/>
        <end position="201"/>
    </location>
</feature>
<reference evidence="2 3" key="1">
    <citation type="submission" date="2019-07" db="EMBL/GenBank/DDBJ databases">
        <title>Serratia strains were isolated from fresh produce.</title>
        <authorList>
            <person name="Cho G.-S."/>
            <person name="Stein M."/>
            <person name="Lee W."/>
            <person name="Suh S.H."/>
            <person name="Franz C.M.A.P."/>
        </authorList>
    </citation>
    <scope>NUCLEOTIDE SEQUENCE [LARGE SCALE GENOMIC DNA]</scope>
    <source>
        <strain evidence="2 3">S17</strain>
    </source>
</reference>
<dbReference type="InterPro" id="IPR036388">
    <property type="entry name" value="WH-like_DNA-bd_sf"/>
</dbReference>
<sequence length="220" mass="24695">MLLIFLSNFLPIFFDLFYIALFSRVLALCAREWLSVLPCVVIYYMSIERCSVTYYLEGLNMVKINNESRRDELAAPSGVAKKKVAGKQRNHGDFCLPDTLAHLMDPPLYLAVAHWGMATGLPLSRALVSETFRISERRAADVLNYIARDRHDVIDCQRHIVREGAGRRGLKLTITAIRGAAPRAASPPPARGSTARSRAASRVQQLRHWFLSRPNLSSAE</sequence>